<protein>
    <submittedName>
        <fullName evidence="1">Uncharacterized protein</fullName>
    </submittedName>
</protein>
<accession>A0ABU8U442</accession>
<dbReference type="Proteomes" id="UP001382904">
    <property type="component" value="Unassembled WGS sequence"/>
</dbReference>
<comment type="caution">
    <text evidence="1">The sequence shown here is derived from an EMBL/GenBank/DDBJ whole genome shotgun (WGS) entry which is preliminary data.</text>
</comment>
<organism evidence="1 2">
    <name type="scientific">Streptomyces caledonius</name>
    <dbReference type="NCBI Taxonomy" id="3134107"/>
    <lineage>
        <taxon>Bacteria</taxon>
        <taxon>Bacillati</taxon>
        <taxon>Actinomycetota</taxon>
        <taxon>Actinomycetes</taxon>
        <taxon>Kitasatosporales</taxon>
        <taxon>Streptomycetaceae</taxon>
        <taxon>Streptomyces</taxon>
    </lineage>
</organism>
<evidence type="ECO:0000313" key="1">
    <source>
        <dbReference type="EMBL" id="MEJ8642114.1"/>
    </source>
</evidence>
<proteinExistence type="predicted"/>
<keyword evidence="2" id="KW-1185">Reference proteome</keyword>
<gene>
    <name evidence="1" type="ORF">WKI68_12785</name>
</gene>
<evidence type="ECO:0000313" key="2">
    <source>
        <dbReference type="Proteomes" id="UP001382904"/>
    </source>
</evidence>
<name>A0ABU8U442_9ACTN</name>
<reference evidence="1 2" key="1">
    <citation type="submission" date="2024-03" db="EMBL/GenBank/DDBJ databases">
        <title>Novel Streptomyces species of biotechnological and ecological value are a feature of Machair soil.</title>
        <authorList>
            <person name="Prole J.R."/>
            <person name="Goodfellow M."/>
            <person name="Allenby N."/>
            <person name="Ward A.C."/>
        </authorList>
    </citation>
    <scope>NUCLEOTIDE SEQUENCE [LARGE SCALE GENOMIC DNA]</scope>
    <source>
        <strain evidence="1 2">MS1.HAVA.3</strain>
    </source>
</reference>
<dbReference type="EMBL" id="JBBKAM010000002">
    <property type="protein sequence ID" value="MEJ8642114.1"/>
    <property type="molecule type" value="Genomic_DNA"/>
</dbReference>
<sequence>MLEWHPGGGIRCTNLSRRTATRPFTVGQTATTTDDEKVEALHTATAGPAAGS</sequence>